<gene>
    <name evidence="2" type="ORF">GQF63_13430</name>
</gene>
<dbReference type="AlphaFoldDB" id="A0A6N8L3E8"/>
<evidence type="ECO:0000313" key="2">
    <source>
        <dbReference type="EMBL" id="MVZ63031.1"/>
    </source>
</evidence>
<dbReference type="OrthoDB" id="884074at2"/>
<sequence>MKRFFIAIIAILFVGSMSSCDKEYSEFYSDNRPEIPVTFEGATTHGFNPYYIQKVSQNDITITMNIPTASGKQIKEISKALGGATSINAGGVRTSTYLAAPVAGQGTKAVFKTSLTAFKAYSAANAKLINDFVAGAGTQIQIAFMFVVKLDDGQEIIPVPVQIWLQK</sequence>
<dbReference type="Proteomes" id="UP000435036">
    <property type="component" value="Unassembled WGS sequence"/>
</dbReference>
<comment type="caution">
    <text evidence="2">The sequence shown here is derived from an EMBL/GenBank/DDBJ whole genome shotgun (WGS) entry which is preliminary data.</text>
</comment>
<dbReference type="RefSeq" id="WP_160369756.1">
    <property type="nucleotide sequence ID" value="NZ_WSQA01000010.1"/>
</dbReference>
<protein>
    <recommendedName>
        <fullName evidence="4">DUF4843 domain-containing protein</fullName>
    </recommendedName>
</protein>
<feature type="signal peptide" evidence="1">
    <location>
        <begin position="1"/>
        <end position="21"/>
    </location>
</feature>
<dbReference type="PROSITE" id="PS51257">
    <property type="entry name" value="PROKAR_LIPOPROTEIN"/>
    <property type="match status" value="1"/>
</dbReference>
<dbReference type="EMBL" id="WSQA01000010">
    <property type="protein sequence ID" value="MVZ63031.1"/>
    <property type="molecule type" value="Genomic_DNA"/>
</dbReference>
<reference evidence="2 3" key="1">
    <citation type="submission" date="2019-12" db="EMBL/GenBank/DDBJ databases">
        <authorList>
            <person name="Dong K."/>
        </authorList>
    </citation>
    <scope>NUCLEOTIDE SEQUENCE [LARGE SCALE GENOMIC DNA]</scope>
    <source>
        <strain evidence="2 3">JCM 31225</strain>
    </source>
</reference>
<keyword evidence="1" id="KW-0732">Signal</keyword>
<evidence type="ECO:0000313" key="3">
    <source>
        <dbReference type="Proteomes" id="UP000435036"/>
    </source>
</evidence>
<evidence type="ECO:0000256" key="1">
    <source>
        <dbReference type="SAM" id="SignalP"/>
    </source>
</evidence>
<proteinExistence type="predicted"/>
<evidence type="ECO:0008006" key="4">
    <source>
        <dbReference type="Google" id="ProtNLM"/>
    </source>
</evidence>
<accession>A0A6N8L3E8</accession>
<organism evidence="2 3">
    <name type="scientific">Sphingobacterium humi</name>
    <dbReference type="NCBI Taxonomy" id="1796905"/>
    <lineage>
        <taxon>Bacteria</taxon>
        <taxon>Pseudomonadati</taxon>
        <taxon>Bacteroidota</taxon>
        <taxon>Sphingobacteriia</taxon>
        <taxon>Sphingobacteriales</taxon>
        <taxon>Sphingobacteriaceae</taxon>
        <taxon>Sphingobacterium</taxon>
    </lineage>
</organism>
<feature type="chain" id="PRO_5026964049" description="DUF4843 domain-containing protein" evidence="1">
    <location>
        <begin position="22"/>
        <end position="167"/>
    </location>
</feature>
<keyword evidence="3" id="KW-1185">Reference proteome</keyword>
<name>A0A6N8L3E8_9SPHI</name>